<dbReference type="AlphaFoldDB" id="A0A1X0Q5E6"/>
<dbReference type="EMBL" id="LVKB01001180">
    <property type="protein sequence ID" value="ORD92849.1"/>
    <property type="molecule type" value="Genomic_DNA"/>
</dbReference>
<dbReference type="Proteomes" id="UP000192356">
    <property type="component" value="Unassembled WGS sequence"/>
</dbReference>
<sequence>MNFEELIKILIKNDAFLTIMVEWVCYYKKISSNVYIVENPQSQGREKRSIVIAFSSVTDPVIKSCLFLKMPSFLMKRRIKAGLQYQLKR</sequence>
<comment type="caution">
    <text evidence="1">The sequence shown here is derived from an EMBL/GenBank/DDBJ whole genome shotgun (WGS) entry which is preliminary data.</text>
</comment>
<dbReference type="VEuPathDB" id="MicrosporidiaDB:A0H76_553"/>
<evidence type="ECO:0000313" key="1">
    <source>
        <dbReference type="EMBL" id="ORD92849.1"/>
    </source>
</evidence>
<evidence type="ECO:0000313" key="2">
    <source>
        <dbReference type="Proteomes" id="UP000192356"/>
    </source>
</evidence>
<name>A0A1X0Q5E6_9MICR</name>
<accession>A0A1X0Q5E6</accession>
<keyword evidence="2" id="KW-1185">Reference proteome</keyword>
<proteinExistence type="predicted"/>
<dbReference type="VEuPathDB" id="MicrosporidiaDB:HERIO_2653"/>
<gene>
    <name evidence="1" type="ORF">HERIO_2653</name>
</gene>
<organism evidence="1 2">
    <name type="scientific">Hepatospora eriocheir</name>
    <dbReference type="NCBI Taxonomy" id="1081669"/>
    <lineage>
        <taxon>Eukaryota</taxon>
        <taxon>Fungi</taxon>
        <taxon>Fungi incertae sedis</taxon>
        <taxon>Microsporidia</taxon>
        <taxon>Hepatosporidae</taxon>
        <taxon>Hepatospora</taxon>
    </lineage>
</organism>
<protein>
    <submittedName>
        <fullName evidence="1">Uncharacterized protein</fullName>
    </submittedName>
</protein>
<reference evidence="1 2" key="1">
    <citation type="journal article" date="2017" name="Environ. Microbiol.">
        <title>Decay of the glycolytic pathway and adaptation to intranuclear parasitism within Enterocytozoonidae microsporidia.</title>
        <authorList>
            <person name="Wiredu Boakye D."/>
            <person name="Jaroenlak P."/>
            <person name="Prachumwat A."/>
            <person name="Williams T.A."/>
            <person name="Bateman K.S."/>
            <person name="Itsathitphaisarn O."/>
            <person name="Sritunyalucksana K."/>
            <person name="Paszkiewicz K.H."/>
            <person name="Moore K.A."/>
            <person name="Stentiford G.D."/>
            <person name="Williams B.A."/>
        </authorList>
    </citation>
    <scope>NUCLEOTIDE SEQUENCE [LARGE SCALE GENOMIC DNA]</scope>
    <source>
        <strain evidence="1 2">GB1</strain>
    </source>
</reference>